<organism evidence="1 2">
    <name type="scientific">Tumebacillus permanentifrigoris</name>
    <dbReference type="NCBI Taxonomy" id="378543"/>
    <lineage>
        <taxon>Bacteria</taxon>
        <taxon>Bacillati</taxon>
        <taxon>Bacillota</taxon>
        <taxon>Bacilli</taxon>
        <taxon>Bacillales</taxon>
        <taxon>Alicyclobacillaceae</taxon>
        <taxon>Tumebacillus</taxon>
    </lineage>
</organism>
<dbReference type="AlphaFoldDB" id="A0A316DS61"/>
<accession>A0A316DS61</accession>
<dbReference type="EMBL" id="QGGL01000015">
    <property type="protein sequence ID" value="PWK08375.1"/>
    <property type="molecule type" value="Genomic_DNA"/>
</dbReference>
<dbReference type="Proteomes" id="UP000245634">
    <property type="component" value="Unassembled WGS sequence"/>
</dbReference>
<sequence>MLCGYKFQGVEKQIASRRQLISYQEDGWYGNVTQNLTFVQAAGARPSDRIL</sequence>
<reference evidence="1 2" key="1">
    <citation type="submission" date="2018-05" db="EMBL/GenBank/DDBJ databases">
        <title>Genomic Encyclopedia of Type Strains, Phase IV (KMG-IV): sequencing the most valuable type-strain genomes for metagenomic binning, comparative biology and taxonomic classification.</title>
        <authorList>
            <person name="Goeker M."/>
        </authorList>
    </citation>
    <scope>NUCLEOTIDE SEQUENCE [LARGE SCALE GENOMIC DNA]</scope>
    <source>
        <strain evidence="1 2">DSM 18773</strain>
    </source>
</reference>
<proteinExistence type="predicted"/>
<evidence type="ECO:0000313" key="1">
    <source>
        <dbReference type="EMBL" id="PWK08375.1"/>
    </source>
</evidence>
<gene>
    <name evidence="1" type="ORF">C7459_11527</name>
</gene>
<protein>
    <submittedName>
        <fullName evidence="1">Uncharacterized protein</fullName>
    </submittedName>
</protein>
<evidence type="ECO:0000313" key="2">
    <source>
        <dbReference type="Proteomes" id="UP000245634"/>
    </source>
</evidence>
<comment type="caution">
    <text evidence="1">The sequence shown here is derived from an EMBL/GenBank/DDBJ whole genome shotgun (WGS) entry which is preliminary data.</text>
</comment>
<name>A0A316DS61_9BACL</name>
<keyword evidence="2" id="KW-1185">Reference proteome</keyword>